<organism evidence="2 3">
    <name type="scientific">Algoriphagus locisalis</name>
    <dbReference type="NCBI Taxonomy" id="305507"/>
    <lineage>
        <taxon>Bacteria</taxon>
        <taxon>Pseudomonadati</taxon>
        <taxon>Bacteroidota</taxon>
        <taxon>Cytophagia</taxon>
        <taxon>Cytophagales</taxon>
        <taxon>Cyclobacteriaceae</taxon>
        <taxon>Algoriphagus</taxon>
    </lineage>
</organism>
<sequence length="325" mass="37348">MKGNKYLNTIFDRWQTYRCIDVRPREAIQTSPIPETVRFEFYTERDLARLQSKGFSSTTGKIIMQKIYSFSDLFSSNIPILLFDDKPFLIAQAIWQHYQPTHEIFLYKGSFKDLLKETEEVFRSNFNFITLYGESGSGKTELLDVLSKKGEQVLNLEKIANHQGSVFGNLQKIPQPSQETFLLNLAKTLSSFDIQKPIFVESEKLSLGKNIIPLTLIEKFEKGIKIRLTVSKEARIERLVSSYAGKNDAEIKRGIENLKFRIGKTLATQISTLLDKREYHQVAGMLLDYFDKADSYSSIPSQKFKLTLENLDPEATASRLIEKQT</sequence>
<feature type="domain" description="tRNA 2-selenouridine synthase AAA" evidence="1">
    <location>
        <begin position="127"/>
        <end position="292"/>
    </location>
</feature>
<proteinExistence type="predicted"/>
<dbReference type="Pfam" id="PF26341">
    <property type="entry name" value="AAA_SelU"/>
    <property type="match status" value="1"/>
</dbReference>
<evidence type="ECO:0000259" key="1">
    <source>
        <dbReference type="Pfam" id="PF26341"/>
    </source>
</evidence>
<protein>
    <submittedName>
        <fullName evidence="2">tRNA 2-selenouridine synthase</fullName>
    </submittedName>
</protein>
<gene>
    <name evidence="2" type="ORF">SAMN04489724_3271</name>
</gene>
<dbReference type="InterPro" id="IPR017582">
    <property type="entry name" value="SelU"/>
</dbReference>
<dbReference type="GO" id="GO:0002098">
    <property type="term" value="P:tRNA wobble uridine modification"/>
    <property type="evidence" value="ECO:0007669"/>
    <property type="project" value="InterPro"/>
</dbReference>
<dbReference type="InterPro" id="IPR058840">
    <property type="entry name" value="AAA_SelU"/>
</dbReference>
<dbReference type="Gene3D" id="3.40.50.300">
    <property type="entry name" value="P-loop containing nucleotide triphosphate hydrolases"/>
    <property type="match status" value="1"/>
</dbReference>
<dbReference type="AlphaFoldDB" id="A0A1I7CJR0"/>
<dbReference type="EMBL" id="FPBF01000004">
    <property type="protein sequence ID" value="SFT99680.1"/>
    <property type="molecule type" value="Genomic_DNA"/>
</dbReference>
<dbReference type="STRING" id="305507.SAMN04489724_3271"/>
<dbReference type="PANTHER" id="PTHR30401:SF0">
    <property type="entry name" value="TRNA 2-SELENOURIDINE SYNTHASE"/>
    <property type="match status" value="1"/>
</dbReference>
<dbReference type="InterPro" id="IPR027417">
    <property type="entry name" value="P-loop_NTPase"/>
</dbReference>
<dbReference type="GO" id="GO:0043828">
    <property type="term" value="F:tRNA 2-selenouridine synthase activity"/>
    <property type="evidence" value="ECO:0007669"/>
    <property type="project" value="InterPro"/>
</dbReference>
<keyword evidence="3" id="KW-1185">Reference proteome</keyword>
<evidence type="ECO:0000313" key="3">
    <source>
        <dbReference type="Proteomes" id="UP000199673"/>
    </source>
</evidence>
<dbReference type="PANTHER" id="PTHR30401">
    <property type="entry name" value="TRNA 2-SELENOURIDINE SYNTHASE"/>
    <property type="match status" value="1"/>
</dbReference>
<dbReference type="Proteomes" id="UP000199673">
    <property type="component" value="Unassembled WGS sequence"/>
</dbReference>
<evidence type="ECO:0000313" key="2">
    <source>
        <dbReference type="EMBL" id="SFT99680.1"/>
    </source>
</evidence>
<accession>A0A1I7CJR0</accession>
<name>A0A1I7CJR0_9BACT</name>
<reference evidence="3" key="1">
    <citation type="submission" date="2016-10" db="EMBL/GenBank/DDBJ databases">
        <authorList>
            <person name="Varghese N."/>
            <person name="Submissions S."/>
        </authorList>
    </citation>
    <scope>NUCLEOTIDE SEQUENCE [LARGE SCALE GENOMIC DNA]</scope>
    <source>
        <strain evidence="3">DSM 23445</strain>
    </source>
</reference>